<protein>
    <submittedName>
        <fullName evidence="3">Uncharacterized protein</fullName>
    </submittedName>
</protein>
<dbReference type="OrthoDB" id="76567at2759"/>
<dbReference type="Proteomes" id="UP000614610">
    <property type="component" value="Unassembled WGS sequence"/>
</dbReference>
<comment type="caution">
    <text evidence="3">The sequence shown here is derived from an EMBL/GenBank/DDBJ whole genome shotgun (WGS) entry which is preliminary data.</text>
</comment>
<evidence type="ECO:0000313" key="2">
    <source>
        <dbReference type="EMBL" id="KAF3199814.1"/>
    </source>
</evidence>
<dbReference type="Proteomes" id="UP000483672">
    <property type="component" value="Unassembled WGS sequence"/>
</dbReference>
<name>A0A6G1LZ15_ORBOL</name>
<dbReference type="Proteomes" id="UP000472727">
    <property type="component" value="Unassembled WGS sequence"/>
</dbReference>
<gene>
    <name evidence="1" type="ORF">TWF106_005581</name>
    <name evidence="3" type="ORF">TWF191_000573</name>
    <name evidence="2" type="ORF">TWF679_001209</name>
</gene>
<evidence type="ECO:0000313" key="3">
    <source>
        <dbReference type="EMBL" id="KAF3208713.1"/>
    </source>
</evidence>
<reference evidence="4 5" key="1">
    <citation type="submission" date="2019-06" db="EMBL/GenBank/DDBJ databases">
        <authorList>
            <person name="Palmer J.M."/>
        </authorList>
    </citation>
    <scope>NUCLEOTIDE SEQUENCE [LARGE SCALE GENOMIC DNA]</scope>
    <source>
        <strain evidence="1 4">TWF106</strain>
        <strain evidence="3 5">TWF191</strain>
        <strain evidence="2">TWF679</strain>
    </source>
</reference>
<dbReference type="AlphaFoldDB" id="A0A6G1LZ15"/>
<evidence type="ECO:0000313" key="1">
    <source>
        <dbReference type="EMBL" id="KAF3195498.1"/>
    </source>
</evidence>
<organism evidence="3 5">
    <name type="scientific">Orbilia oligospora</name>
    <name type="common">Nematode-trapping fungus</name>
    <name type="synonym">Arthrobotrys oligospora</name>
    <dbReference type="NCBI Taxonomy" id="2813651"/>
    <lineage>
        <taxon>Eukaryota</taxon>
        <taxon>Fungi</taxon>
        <taxon>Dikarya</taxon>
        <taxon>Ascomycota</taxon>
        <taxon>Pezizomycotina</taxon>
        <taxon>Orbiliomycetes</taxon>
        <taxon>Orbiliales</taxon>
        <taxon>Orbiliaceae</taxon>
        <taxon>Orbilia</taxon>
    </lineage>
</organism>
<dbReference type="EMBL" id="WIWT01000114">
    <property type="protein sequence ID" value="KAF3199814.1"/>
    <property type="molecule type" value="Genomic_DNA"/>
</dbReference>
<sequence length="173" mass="20195">MIKIKPQLLPRDPEYLINANRDGDDSDGDAIDAAMFGYTVNSRESFFSSEDAKIHPVIAKICQIERQILKFHSLEEHNKRYTALESEFNRLNDLMAPLRTHPNNSRPFKPLYDKILRTYQYRRKDRKTIATFEDWAIGETDALSDKEIDEIQRKIQNTLHNARGNFPQTAIEL</sequence>
<evidence type="ECO:0000313" key="4">
    <source>
        <dbReference type="Proteomes" id="UP000472727"/>
    </source>
</evidence>
<dbReference type="EMBL" id="WIPF01000105">
    <property type="protein sequence ID" value="KAF3208713.1"/>
    <property type="molecule type" value="Genomic_DNA"/>
</dbReference>
<evidence type="ECO:0000313" key="5">
    <source>
        <dbReference type="Proteomes" id="UP000483672"/>
    </source>
</evidence>
<proteinExistence type="predicted"/>
<dbReference type="EMBL" id="WIWS01000254">
    <property type="protein sequence ID" value="KAF3195498.1"/>
    <property type="molecule type" value="Genomic_DNA"/>
</dbReference>
<accession>A0A6G1LZ15</accession>